<keyword evidence="13" id="KW-1185">Reference proteome</keyword>
<feature type="binding site" description="covalent" evidence="8">
    <location>
        <position position="135"/>
    </location>
    <ligand>
        <name>heme c</name>
        <dbReference type="ChEBI" id="CHEBI:61717"/>
        <label>2</label>
    </ligand>
</feature>
<dbReference type="EMBL" id="LSNE01000002">
    <property type="protein sequence ID" value="KXI30643.1"/>
    <property type="molecule type" value="Genomic_DNA"/>
</dbReference>
<keyword evidence="5" id="KW-0574">Periplasm</keyword>
<comment type="caution">
    <text evidence="12">The sequence shown here is derived from an EMBL/GenBank/DDBJ whole genome shotgun (WGS) entry which is preliminary data.</text>
</comment>
<dbReference type="InterPro" id="IPR024167">
    <property type="entry name" value="Cytochrome_c4-like"/>
</dbReference>
<feature type="binding site" description="axial binding residue" evidence="9">
    <location>
        <position position="183"/>
    </location>
    <ligand>
        <name>heme c</name>
        <dbReference type="ChEBI" id="CHEBI:61717"/>
        <label>2</label>
    </ligand>
    <ligandPart>
        <name>Fe</name>
        <dbReference type="ChEBI" id="CHEBI:18248"/>
    </ligandPart>
</feature>
<name>A0A136A5Y9_9ALTE</name>
<dbReference type="GO" id="GO:0009055">
    <property type="term" value="F:electron transfer activity"/>
    <property type="evidence" value="ECO:0007669"/>
    <property type="project" value="InterPro"/>
</dbReference>
<dbReference type="Gene3D" id="1.10.760.10">
    <property type="entry name" value="Cytochrome c-like domain"/>
    <property type="match status" value="2"/>
</dbReference>
<evidence type="ECO:0000256" key="9">
    <source>
        <dbReference type="PIRSR" id="PIRSR000005-2"/>
    </source>
</evidence>
<feature type="domain" description="Cytochrome c" evidence="11">
    <location>
        <begin position="119"/>
        <end position="206"/>
    </location>
</feature>
<feature type="binding site" description="axial binding residue" evidence="9">
    <location>
        <position position="38"/>
    </location>
    <ligand>
        <name>heme c</name>
        <dbReference type="ChEBI" id="CHEBI:61717"/>
        <label>1</label>
    </ligand>
    <ligandPart>
        <name>Fe</name>
        <dbReference type="ChEBI" id="CHEBI:18248"/>
    </ligandPart>
</feature>
<evidence type="ECO:0000256" key="2">
    <source>
        <dbReference type="ARBA" id="ARBA00022448"/>
    </source>
</evidence>
<proteinExistence type="predicted"/>
<accession>A0A136A5Y9</accession>
<feature type="binding site" description="covalent" evidence="8">
    <location>
        <position position="37"/>
    </location>
    <ligand>
        <name>heme c</name>
        <dbReference type="ChEBI" id="CHEBI:61717"/>
        <label>1</label>
    </ligand>
</feature>
<dbReference type="GO" id="GO:0042597">
    <property type="term" value="C:periplasmic space"/>
    <property type="evidence" value="ECO:0007669"/>
    <property type="project" value="UniProtKB-SubCell"/>
</dbReference>
<evidence type="ECO:0000313" key="12">
    <source>
        <dbReference type="EMBL" id="KXI30643.1"/>
    </source>
</evidence>
<dbReference type="SUPFAM" id="SSF46626">
    <property type="entry name" value="Cytochrome c"/>
    <property type="match status" value="2"/>
</dbReference>
<dbReference type="Proteomes" id="UP000070299">
    <property type="component" value="Unassembled WGS sequence"/>
</dbReference>
<gene>
    <name evidence="12" type="ORF">AX660_04195</name>
</gene>
<keyword evidence="3 8" id="KW-0349">Heme</keyword>
<dbReference type="PROSITE" id="PS51007">
    <property type="entry name" value="CYTC"/>
    <property type="match status" value="2"/>
</dbReference>
<dbReference type="STRING" id="1799789.AX660_04195"/>
<keyword evidence="7 9" id="KW-0408">Iron</keyword>
<evidence type="ECO:0000256" key="7">
    <source>
        <dbReference type="ARBA" id="ARBA00023004"/>
    </source>
</evidence>
<dbReference type="AlphaFoldDB" id="A0A136A5Y9"/>
<feature type="binding site" description="axial binding residue" evidence="9">
    <location>
        <position position="85"/>
    </location>
    <ligand>
        <name>heme c</name>
        <dbReference type="ChEBI" id="CHEBI:61717"/>
        <label>1</label>
    </ligand>
    <ligandPart>
        <name>Fe</name>
        <dbReference type="ChEBI" id="CHEBI:18248"/>
    </ligandPart>
</feature>
<dbReference type="GO" id="GO:0005506">
    <property type="term" value="F:iron ion binding"/>
    <property type="evidence" value="ECO:0007669"/>
    <property type="project" value="InterPro"/>
</dbReference>
<evidence type="ECO:0000256" key="5">
    <source>
        <dbReference type="ARBA" id="ARBA00022764"/>
    </source>
</evidence>
<evidence type="ECO:0000256" key="3">
    <source>
        <dbReference type="ARBA" id="ARBA00022617"/>
    </source>
</evidence>
<dbReference type="PIRSF" id="PIRSF000005">
    <property type="entry name" value="Cytochrome_c4"/>
    <property type="match status" value="1"/>
</dbReference>
<evidence type="ECO:0000259" key="11">
    <source>
        <dbReference type="PROSITE" id="PS51007"/>
    </source>
</evidence>
<evidence type="ECO:0000256" key="8">
    <source>
        <dbReference type="PIRSR" id="PIRSR000005-1"/>
    </source>
</evidence>
<protein>
    <submittedName>
        <fullName evidence="12">Cytochrome c family protein</fullName>
    </submittedName>
</protein>
<dbReference type="PANTHER" id="PTHR33751:SF9">
    <property type="entry name" value="CYTOCHROME C4"/>
    <property type="match status" value="1"/>
</dbReference>
<comment type="subcellular location">
    <subcellularLocation>
        <location evidence="1">Periplasm</location>
    </subcellularLocation>
</comment>
<reference evidence="13" key="1">
    <citation type="submission" date="2016-02" db="EMBL/GenBank/DDBJ databases">
        <authorList>
            <person name="Schultz-Johansen M."/>
            <person name="Glaring M.A."/>
            <person name="Bech P.K."/>
            <person name="Stougaard P."/>
        </authorList>
    </citation>
    <scope>NUCLEOTIDE SEQUENCE [LARGE SCALE GENOMIC DNA]</scope>
    <source>
        <strain evidence="13">S66</strain>
    </source>
</reference>
<dbReference type="InterPro" id="IPR009056">
    <property type="entry name" value="Cyt_c-like_dom"/>
</dbReference>
<keyword evidence="10" id="KW-0732">Signal</keyword>
<feature type="binding site" description="axial binding residue" evidence="9">
    <location>
        <position position="136"/>
    </location>
    <ligand>
        <name>heme c</name>
        <dbReference type="ChEBI" id="CHEBI:61717"/>
        <label>2</label>
    </ligand>
    <ligandPart>
        <name>Fe</name>
        <dbReference type="ChEBI" id="CHEBI:18248"/>
    </ligandPart>
</feature>
<dbReference type="InterPro" id="IPR036909">
    <property type="entry name" value="Cyt_c-like_dom_sf"/>
</dbReference>
<dbReference type="Pfam" id="PF00034">
    <property type="entry name" value="Cytochrom_C"/>
    <property type="match status" value="2"/>
</dbReference>
<sequence>MKQIFWGKLILSSLIMMLHFPSFADQGKTTYQTCSACHGEQGQGNSALNAPSLAGQFDWYLQTQIEHFASDLRANDPRDTHGKMMVPFAKQLSDPEQTKQLLSYINSFEAVSVKGTIKGDLKNGSRYYQAKCGACHGGEAQGNPTFKAPKLAGQDPQYLLRQIANYQQGIRGTHQDDKYGRQMAMMANAVSDKELQDIVFFISEQQ</sequence>
<feature type="binding site" description="covalent" evidence="8">
    <location>
        <position position="132"/>
    </location>
    <ligand>
        <name>heme c</name>
        <dbReference type="ChEBI" id="CHEBI:61717"/>
        <label>2</label>
    </ligand>
</feature>
<dbReference type="PANTHER" id="PTHR33751">
    <property type="entry name" value="CBB3-TYPE CYTOCHROME C OXIDASE SUBUNIT FIXP"/>
    <property type="match status" value="1"/>
</dbReference>
<keyword evidence="6" id="KW-0249">Electron transport</keyword>
<comment type="PTM">
    <text evidence="8">Binds 2 heme c groups covalently per subunit.</text>
</comment>
<evidence type="ECO:0000256" key="10">
    <source>
        <dbReference type="SAM" id="SignalP"/>
    </source>
</evidence>
<keyword evidence="2" id="KW-0813">Transport</keyword>
<feature type="domain" description="Cytochrome c" evidence="11">
    <location>
        <begin position="22"/>
        <end position="109"/>
    </location>
</feature>
<evidence type="ECO:0000256" key="1">
    <source>
        <dbReference type="ARBA" id="ARBA00004418"/>
    </source>
</evidence>
<dbReference type="GO" id="GO:0020037">
    <property type="term" value="F:heme binding"/>
    <property type="evidence" value="ECO:0007669"/>
    <property type="project" value="InterPro"/>
</dbReference>
<evidence type="ECO:0000313" key="13">
    <source>
        <dbReference type="Proteomes" id="UP000070299"/>
    </source>
</evidence>
<keyword evidence="4 9" id="KW-0479">Metal-binding</keyword>
<evidence type="ECO:0000256" key="4">
    <source>
        <dbReference type="ARBA" id="ARBA00022723"/>
    </source>
</evidence>
<dbReference type="RefSeq" id="WP_068371336.1">
    <property type="nucleotide sequence ID" value="NZ_LSNE01000002.1"/>
</dbReference>
<feature type="chain" id="PRO_5007469685" evidence="10">
    <location>
        <begin position="25"/>
        <end position="206"/>
    </location>
</feature>
<dbReference type="OrthoDB" id="9773456at2"/>
<feature type="signal peptide" evidence="10">
    <location>
        <begin position="1"/>
        <end position="24"/>
    </location>
</feature>
<organism evidence="12 13">
    <name type="scientific">Paraglaciecola hydrolytica</name>
    <dbReference type="NCBI Taxonomy" id="1799789"/>
    <lineage>
        <taxon>Bacteria</taxon>
        <taxon>Pseudomonadati</taxon>
        <taxon>Pseudomonadota</taxon>
        <taxon>Gammaproteobacteria</taxon>
        <taxon>Alteromonadales</taxon>
        <taxon>Alteromonadaceae</taxon>
        <taxon>Paraglaciecola</taxon>
    </lineage>
</organism>
<evidence type="ECO:0000256" key="6">
    <source>
        <dbReference type="ARBA" id="ARBA00022982"/>
    </source>
</evidence>
<feature type="binding site" description="covalent" evidence="8">
    <location>
        <position position="34"/>
    </location>
    <ligand>
        <name>heme c</name>
        <dbReference type="ChEBI" id="CHEBI:61717"/>
        <label>1</label>
    </ligand>
</feature>
<dbReference type="InterPro" id="IPR050597">
    <property type="entry name" value="Cytochrome_c_Oxidase_Subunit"/>
</dbReference>